<dbReference type="SUPFAM" id="SSF55174">
    <property type="entry name" value="Alpha-L RNA-binding motif"/>
    <property type="match status" value="1"/>
</dbReference>
<evidence type="ECO:0000256" key="2">
    <source>
        <dbReference type="ARBA" id="ARBA00010876"/>
    </source>
</evidence>
<gene>
    <name evidence="9" type="ORF">C7384_101384</name>
</gene>
<comment type="similarity">
    <text evidence="2 7">Belongs to the pseudouridine synthase RluA family.</text>
</comment>
<dbReference type="SMART" id="SM00363">
    <property type="entry name" value="S4"/>
    <property type="match status" value="1"/>
</dbReference>
<comment type="caution">
    <text evidence="9">The sequence shown here is derived from an EMBL/GenBank/DDBJ whole genome shotgun (WGS) entry which is preliminary data.</text>
</comment>
<dbReference type="CDD" id="cd00165">
    <property type="entry name" value="S4"/>
    <property type="match status" value="1"/>
</dbReference>
<dbReference type="GO" id="GO:0000455">
    <property type="term" value="P:enzyme-directed rRNA pseudouridine synthesis"/>
    <property type="evidence" value="ECO:0007669"/>
    <property type="project" value="TreeGrafter"/>
</dbReference>
<evidence type="ECO:0000256" key="5">
    <source>
        <dbReference type="PIRSR" id="PIRSR606225-1"/>
    </source>
</evidence>
<dbReference type="Gene3D" id="3.10.290.10">
    <property type="entry name" value="RNA-binding S4 domain"/>
    <property type="match status" value="1"/>
</dbReference>
<dbReference type="EC" id="5.4.99.-" evidence="7"/>
<protein>
    <recommendedName>
        <fullName evidence="7">Pseudouridine synthase</fullName>
        <ecNumber evidence="7">5.4.99.-</ecNumber>
    </recommendedName>
</protein>
<keyword evidence="4 7" id="KW-0413">Isomerase</keyword>
<dbReference type="FunFam" id="3.30.2350.10:FF:000006">
    <property type="entry name" value="Pseudouridine synthase"/>
    <property type="match status" value="1"/>
</dbReference>
<comment type="function">
    <text evidence="7">Responsible for synthesis of pseudouridine from uracil.</text>
</comment>
<dbReference type="EMBL" id="QEKT01000001">
    <property type="protein sequence ID" value="PVY86465.1"/>
    <property type="molecule type" value="Genomic_DNA"/>
</dbReference>
<sequence>MTENKQFVIDDQQTGRLDAVLAQLDQEYSRSQVASLIQKKHVLVNGKAVKSSYKVQAGDKISINPPQPVASELVPQDIALDIVYEDDDLLVVNKPRGMVVHPAPGHPDGTLVNALLHHAPLSSINGEFRPGIVHRIDRDTSGLLMVAKNDHAHQALSEQLKAHKNTRLYYALVQGEFDEDEGQIDAPIGRHPVDRKKQAVLAQGREALTHFKVKERYPGYTLLELRLETGRTHQIRVHLAYIGHPVVGDPLYGKGSLVTNLGQKGQLLHAKTLSLTQPSTGQELTFTSDLPSYFTDVLAKLEPVIRTKDNLNKEY</sequence>
<dbReference type="InterPro" id="IPR020103">
    <property type="entry name" value="PsdUridine_synth_cat_dom_sf"/>
</dbReference>
<dbReference type="Pfam" id="PF01479">
    <property type="entry name" value="S4"/>
    <property type="match status" value="1"/>
</dbReference>
<feature type="active site" evidence="5">
    <location>
        <position position="137"/>
    </location>
</feature>
<dbReference type="GO" id="GO:0003723">
    <property type="term" value="F:RNA binding"/>
    <property type="evidence" value="ECO:0007669"/>
    <property type="project" value="UniProtKB-KW"/>
</dbReference>
<dbReference type="InterPro" id="IPR006145">
    <property type="entry name" value="PsdUridine_synth_RsuA/RluA"/>
</dbReference>
<proteinExistence type="inferred from homology"/>
<dbReference type="Gene3D" id="3.30.2350.10">
    <property type="entry name" value="Pseudouridine synthase"/>
    <property type="match status" value="1"/>
</dbReference>
<dbReference type="NCBIfam" id="TIGR00005">
    <property type="entry name" value="rluA_subfam"/>
    <property type="match status" value="1"/>
</dbReference>
<comment type="catalytic activity">
    <reaction evidence="1 7">
        <text>a uridine in RNA = a pseudouridine in RNA</text>
        <dbReference type="Rhea" id="RHEA:48348"/>
        <dbReference type="Rhea" id="RHEA-COMP:12068"/>
        <dbReference type="Rhea" id="RHEA-COMP:12069"/>
        <dbReference type="ChEBI" id="CHEBI:65314"/>
        <dbReference type="ChEBI" id="CHEBI:65315"/>
    </reaction>
</comment>
<evidence type="ECO:0000256" key="1">
    <source>
        <dbReference type="ARBA" id="ARBA00000073"/>
    </source>
</evidence>
<dbReference type="PANTHER" id="PTHR21600">
    <property type="entry name" value="MITOCHONDRIAL RNA PSEUDOURIDINE SYNTHASE"/>
    <property type="match status" value="1"/>
</dbReference>
<evidence type="ECO:0000256" key="4">
    <source>
        <dbReference type="ARBA" id="ARBA00023235"/>
    </source>
</evidence>
<dbReference type="AlphaFoldDB" id="A0A2U1DFK9"/>
<accession>A0A2U1DFK9</accession>
<feature type="domain" description="RNA-binding S4" evidence="8">
    <location>
        <begin position="15"/>
        <end position="79"/>
    </location>
</feature>
<evidence type="ECO:0000313" key="10">
    <source>
        <dbReference type="Proteomes" id="UP000245433"/>
    </source>
</evidence>
<evidence type="ECO:0000259" key="8">
    <source>
        <dbReference type="SMART" id="SM00363"/>
    </source>
</evidence>
<dbReference type="GO" id="GO:0120159">
    <property type="term" value="F:rRNA pseudouridine synthase activity"/>
    <property type="evidence" value="ECO:0007669"/>
    <property type="project" value="UniProtKB-ARBA"/>
</dbReference>
<dbReference type="PROSITE" id="PS50889">
    <property type="entry name" value="S4"/>
    <property type="match status" value="1"/>
</dbReference>
<dbReference type="InterPro" id="IPR006225">
    <property type="entry name" value="PsdUridine_synth_RluC/D"/>
</dbReference>
<dbReference type="InterPro" id="IPR006224">
    <property type="entry name" value="PsdUridine_synth_RluA-like_CS"/>
</dbReference>
<reference evidence="9 10" key="1">
    <citation type="submission" date="2018-04" db="EMBL/GenBank/DDBJ databases">
        <title>Genomic Encyclopedia of Type Strains, Phase IV (KMG-IV): sequencing the most valuable type-strain genomes for metagenomic binning, comparative biology and taxonomic classification.</title>
        <authorList>
            <person name="Goeker M."/>
        </authorList>
    </citation>
    <scope>NUCLEOTIDE SEQUENCE [LARGE SCALE GENOMIC DNA]</scope>
    <source>
        <strain evidence="9 10">DSM 28795</strain>
    </source>
</reference>
<dbReference type="InterPro" id="IPR050188">
    <property type="entry name" value="RluA_PseudoU_synthase"/>
</dbReference>
<dbReference type="Proteomes" id="UP000245433">
    <property type="component" value="Unassembled WGS sequence"/>
</dbReference>
<dbReference type="Pfam" id="PF00849">
    <property type="entry name" value="PseudoU_synth_2"/>
    <property type="match status" value="1"/>
</dbReference>
<dbReference type="PANTHER" id="PTHR21600:SF44">
    <property type="entry name" value="RIBOSOMAL LARGE SUBUNIT PSEUDOURIDINE SYNTHASE D"/>
    <property type="match status" value="1"/>
</dbReference>
<keyword evidence="10" id="KW-1185">Reference proteome</keyword>
<keyword evidence="3 6" id="KW-0694">RNA-binding</keyword>
<dbReference type="SUPFAM" id="SSF55120">
    <property type="entry name" value="Pseudouridine synthase"/>
    <property type="match status" value="1"/>
</dbReference>
<dbReference type="CDD" id="cd02869">
    <property type="entry name" value="PseudoU_synth_RluA_like"/>
    <property type="match status" value="1"/>
</dbReference>
<dbReference type="InterPro" id="IPR002942">
    <property type="entry name" value="S4_RNA-bd"/>
</dbReference>
<dbReference type="PROSITE" id="PS01129">
    <property type="entry name" value="PSI_RLU"/>
    <property type="match status" value="1"/>
</dbReference>
<evidence type="ECO:0000313" key="9">
    <source>
        <dbReference type="EMBL" id="PVY86465.1"/>
    </source>
</evidence>
<evidence type="ECO:0000256" key="6">
    <source>
        <dbReference type="PROSITE-ProRule" id="PRU00182"/>
    </source>
</evidence>
<dbReference type="OrthoDB" id="9807829at2"/>
<evidence type="ECO:0000256" key="7">
    <source>
        <dbReference type="RuleBase" id="RU362028"/>
    </source>
</evidence>
<evidence type="ECO:0000256" key="3">
    <source>
        <dbReference type="ARBA" id="ARBA00022884"/>
    </source>
</evidence>
<dbReference type="InterPro" id="IPR036986">
    <property type="entry name" value="S4_RNA-bd_sf"/>
</dbReference>
<organism evidence="9 10">
    <name type="scientific">Convivina intestini</name>
    <dbReference type="NCBI Taxonomy" id="1505726"/>
    <lineage>
        <taxon>Bacteria</taxon>
        <taxon>Bacillati</taxon>
        <taxon>Bacillota</taxon>
        <taxon>Bacilli</taxon>
        <taxon>Lactobacillales</taxon>
        <taxon>Lactobacillaceae</taxon>
        <taxon>Convivina</taxon>
    </lineage>
</organism>
<dbReference type="RefSeq" id="WP_089937871.1">
    <property type="nucleotide sequence ID" value="NZ_CAKOEX010000001.1"/>
</dbReference>
<name>A0A2U1DFK9_9LACO</name>